<dbReference type="STRING" id="290512.Paes_1202"/>
<dbReference type="HOGENOM" id="CLU_125018_0_0_10"/>
<evidence type="ECO:0000313" key="3">
    <source>
        <dbReference type="Proteomes" id="UP000002725"/>
    </source>
</evidence>
<sequence>MKSLLALLPIIFLGAQTSFAETQTAQAITQDFMPLQFNQETSAGCSWENTGCITIRIPNLRNADGLLGVALFSSDKGFPENSDKAFALTGMKLNQAKPEIVLKNIPYGTYAVCVLHDENANMEMDKNWIGIPKEGFGASNNPKISMGPPEFEESNFVLDSQSMDLVIDINYF</sequence>
<dbReference type="AlphaFoldDB" id="B4S844"/>
<dbReference type="EMBL" id="CP001108">
    <property type="protein sequence ID" value="ACF46231.1"/>
    <property type="molecule type" value="Genomic_DNA"/>
</dbReference>
<dbReference type="RefSeq" id="WP_012505766.1">
    <property type="nucleotide sequence ID" value="NC_011059.1"/>
</dbReference>
<evidence type="ECO:0008006" key="4">
    <source>
        <dbReference type="Google" id="ProtNLM"/>
    </source>
</evidence>
<keyword evidence="3" id="KW-1185">Reference proteome</keyword>
<reference evidence="2" key="1">
    <citation type="submission" date="2008-06" db="EMBL/GenBank/DDBJ databases">
        <title>Complete sequence of chromosome of Prosthecochloris aestuarii DSM 271.</title>
        <authorList>
            <consortium name="US DOE Joint Genome Institute"/>
            <person name="Lucas S."/>
            <person name="Copeland A."/>
            <person name="Lapidus A."/>
            <person name="Glavina del Rio T."/>
            <person name="Dalin E."/>
            <person name="Tice H."/>
            <person name="Bruce D."/>
            <person name="Goodwin L."/>
            <person name="Pitluck S."/>
            <person name="Schmutz J."/>
            <person name="Larimer F."/>
            <person name="Land M."/>
            <person name="Hauser L."/>
            <person name="Kyrpides N."/>
            <person name="Anderson I."/>
            <person name="Liu Z."/>
            <person name="Li T."/>
            <person name="Zhao F."/>
            <person name="Overmann J."/>
            <person name="Bryant D.A."/>
            <person name="Richardson P."/>
        </authorList>
    </citation>
    <scope>NUCLEOTIDE SEQUENCE [LARGE SCALE GENOMIC DNA]</scope>
    <source>
        <strain evidence="2">DSM 271</strain>
    </source>
</reference>
<proteinExistence type="predicted"/>
<evidence type="ECO:0000256" key="1">
    <source>
        <dbReference type="SAM" id="SignalP"/>
    </source>
</evidence>
<gene>
    <name evidence="2" type="ordered locus">Paes_1202</name>
</gene>
<dbReference type="KEGG" id="paa:Paes_1202"/>
<feature type="signal peptide" evidence="1">
    <location>
        <begin position="1"/>
        <end position="20"/>
    </location>
</feature>
<feature type="chain" id="PRO_5002823004" description="DUF2141 domain-containing protein" evidence="1">
    <location>
        <begin position="21"/>
        <end position="172"/>
    </location>
</feature>
<organism evidence="2 3">
    <name type="scientific">Prosthecochloris aestuarii (strain DSM 271 / SK 413)</name>
    <dbReference type="NCBI Taxonomy" id="290512"/>
    <lineage>
        <taxon>Bacteria</taxon>
        <taxon>Pseudomonadati</taxon>
        <taxon>Chlorobiota</taxon>
        <taxon>Chlorobiia</taxon>
        <taxon>Chlorobiales</taxon>
        <taxon>Chlorobiaceae</taxon>
        <taxon>Prosthecochloris</taxon>
    </lineage>
</organism>
<dbReference type="InterPro" id="IPR018673">
    <property type="entry name" value="DUF2141"/>
</dbReference>
<dbReference type="eggNOG" id="COG4704">
    <property type="taxonomic scope" value="Bacteria"/>
</dbReference>
<dbReference type="Proteomes" id="UP000002725">
    <property type="component" value="Chromosome"/>
</dbReference>
<accession>B4S844</accession>
<name>B4S844_PROA2</name>
<protein>
    <recommendedName>
        <fullName evidence="4">DUF2141 domain-containing protein</fullName>
    </recommendedName>
</protein>
<dbReference type="Pfam" id="PF09912">
    <property type="entry name" value="DUF2141"/>
    <property type="match status" value="1"/>
</dbReference>
<evidence type="ECO:0000313" key="2">
    <source>
        <dbReference type="EMBL" id="ACF46231.1"/>
    </source>
</evidence>
<keyword evidence="1" id="KW-0732">Signal</keyword>